<feature type="region of interest" description="Disordered" evidence="1">
    <location>
        <begin position="1042"/>
        <end position="1071"/>
    </location>
</feature>
<proteinExistence type="predicted"/>
<name>A0A8S5T3E0_9CAUD</name>
<protein>
    <submittedName>
        <fullName evidence="3">Chitin oligosaccharide deacetylase</fullName>
    </submittedName>
</protein>
<feature type="compositionally biased region" description="Low complexity" evidence="1">
    <location>
        <begin position="1050"/>
        <end position="1066"/>
    </location>
</feature>
<feature type="domain" description="Chitin-binding type-3" evidence="2">
    <location>
        <begin position="117"/>
        <end position="160"/>
    </location>
</feature>
<evidence type="ECO:0000256" key="1">
    <source>
        <dbReference type="SAM" id="MobiDB-lite"/>
    </source>
</evidence>
<feature type="domain" description="Chitin-binding type-3" evidence="2">
    <location>
        <begin position="164"/>
        <end position="206"/>
    </location>
</feature>
<dbReference type="Pfam" id="PF02839">
    <property type="entry name" value="CBM_5_12"/>
    <property type="match status" value="1"/>
</dbReference>
<dbReference type="GO" id="GO:0005975">
    <property type="term" value="P:carbohydrate metabolic process"/>
    <property type="evidence" value="ECO:0007669"/>
    <property type="project" value="InterPro"/>
</dbReference>
<feature type="domain" description="Chitin-binding type-3" evidence="2">
    <location>
        <begin position="634"/>
        <end position="675"/>
    </location>
</feature>
<sequence>MADRTRKLDLLRINSEWYFAEESFNRFIDDADDKLVGISHVQDKSHWTLWKKNTDYTVGDIVRYPNLRSSQYAYCTVAGQTDTVEPSNNVTGSIFTSGTAKFQVLDIATGTSKDGLIATWLSGAYYKRGDVVYYGDVIYRCTRPHDATTFEDNKDNWQEVFASIRNWKKKTFYNVGDSVLVDFVAYKCKKAHTSGDTFDDINWERINDVGADFVPDRQYYTGDVVKYARNLYKAKRNSKRAFDLSDWDKLTDVIKLWDVNRNEPYVNGDTAVVHNTLVSVENIGTSDLGSNTKPINASIAAYDTSAIVYPIGSVVEKDGSIYKKLLNDKEQDYNTFEKAVKAGSWKKISNNQITEYESKPYKAGEMVFHSGSIYRAKEDTNGESVTDTSKWETLGGGASATVYDWGANTKYTENQLVMYNGILLRAKEHTSGTDIDFTKFIEVDASINKHDKTKPYKKDSVVRTDDGNIYFAIKDIEANKPIDDITLWKKVTPVANIKDWEQNKQYSVNDIVTKNKDIYRAKSDSKDTTFDITKWEKLVNGDFGEWKQNTDYSEEQPIAIKDLLVKSSVAHNSGAAVQEDKYHVMYASIPQWKKDSYYPVGSVVRHTDGGFYYSIDNVKGKDLTSDYWRKMGSLNNWVADTQYYSGDVVWYQNDLYRAKENVKEATFSISKWEKLTQNGTIKVGTYTVGNNYEVGEIVKLATANTFYYVMHNFTATSEHVDIGGTPNLFPLVVINDFDGRAYSQNDIVRYNGKLYRARGLVAANSVFDQSQWDILNYSQAIRPWAKNTIYEKDSLITIYDVSYQVKEDFDTEAVFSSEFNHVDPQYASIAEWKEGANYKKGVTVVSEGKLYKCIETHKSVNGAAGGIDICNRFRSEHPDGIGVVNTTGHQSNLGDDVIDLYVGGGTVYTLNFVVGIARPDWTHYQHFRVIKVGIDNVETEVYDGAYPPAKPLKIYDKVKKFIIKQEGRYAGYNNFGFDSGGSYIIISDIQARYKNDNWMLIGDMTKIENWQKYKKYEKDTVVVHDGNIYRCKKDHEDEVEFKDENWESITSGTSGSGSSTPQPQQTRIEDWSSNKDYKANDLVFYQGSLYRTVSDISKSPTFQAQWGYVNGSAFIKDYYSGISYSLNEVVIKDGIVYRAKQNTATTFNETEWDAIVKPTTIEEWHANTPYIKGAVITYNGNLWKAKEAFTSISDFNQDKWENLSGGGSGSVAGWKQVTKLNAPTGTKVTIKFKETLTFCFPPISVLQLQPGTSGMVMNVYTFDVGDGSKFKYDKVTFDSVVRPNTYHKINSTAQTALGSGYVSVSDYVNPEDYSMIEDVIY</sequence>
<feature type="domain" description="Chitin-binding type-3" evidence="2">
    <location>
        <begin position="1161"/>
        <end position="1217"/>
    </location>
</feature>
<reference evidence="3" key="1">
    <citation type="journal article" date="2021" name="Proc. Natl. Acad. Sci. U.S.A.">
        <title>A Catalog of Tens of Thousands of Viruses from Human Metagenomes Reveals Hidden Associations with Chronic Diseases.</title>
        <authorList>
            <person name="Tisza M.J."/>
            <person name="Buck C.B."/>
        </authorList>
    </citation>
    <scope>NUCLEOTIDE SEQUENCE</scope>
    <source>
        <strain evidence="3">CtqfO1</strain>
    </source>
</reference>
<feature type="domain" description="Chitin-binding type-3" evidence="2">
    <location>
        <begin position="1068"/>
        <end position="1109"/>
    </location>
</feature>
<evidence type="ECO:0000259" key="2">
    <source>
        <dbReference type="SMART" id="SM00495"/>
    </source>
</evidence>
<dbReference type="GO" id="GO:0030246">
    <property type="term" value="F:carbohydrate binding"/>
    <property type="evidence" value="ECO:0007669"/>
    <property type="project" value="InterPro"/>
</dbReference>
<organism evidence="3">
    <name type="scientific">Myoviridae sp. ctqfO1</name>
    <dbReference type="NCBI Taxonomy" id="2827710"/>
    <lineage>
        <taxon>Viruses</taxon>
        <taxon>Duplodnaviria</taxon>
        <taxon>Heunggongvirae</taxon>
        <taxon>Uroviricota</taxon>
        <taxon>Caudoviricetes</taxon>
    </lineage>
</organism>
<feature type="domain" description="Chitin-binding type-3" evidence="2">
    <location>
        <begin position="402"/>
        <end position="443"/>
    </location>
</feature>
<evidence type="ECO:0000313" key="3">
    <source>
        <dbReference type="EMBL" id="DAF57531.1"/>
    </source>
</evidence>
<accession>A0A8S5T3E0</accession>
<dbReference type="GO" id="GO:0004553">
    <property type="term" value="F:hydrolase activity, hydrolyzing O-glycosyl compounds"/>
    <property type="evidence" value="ECO:0007669"/>
    <property type="project" value="InterPro"/>
</dbReference>
<dbReference type="GO" id="GO:0005576">
    <property type="term" value="C:extracellular region"/>
    <property type="evidence" value="ECO:0007669"/>
    <property type="project" value="InterPro"/>
</dbReference>
<dbReference type="InterPro" id="IPR003610">
    <property type="entry name" value="CBM5/12"/>
</dbReference>
<dbReference type="SMART" id="SM00495">
    <property type="entry name" value="ChtBD3"/>
    <property type="match status" value="6"/>
</dbReference>
<dbReference type="EMBL" id="BK032734">
    <property type="protein sequence ID" value="DAF57531.1"/>
    <property type="molecule type" value="Genomic_DNA"/>
</dbReference>
<dbReference type="Gene3D" id="2.10.10.90">
    <property type="match status" value="8"/>
</dbReference>